<dbReference type="PANTHER" id="PTHR11564">
    <property type="entry name" value="SIGNAL RECOGNITION PARTICLE 54K PROTEIN SRP54"/>
    <property type="match status" value="1"/>
</dbReference>
<comment type="similarity">
    <text evidence="1 9">Belongs to the GTP-binding SRP family. SRP54 subfamily.</text>
</comment>
<feature type="region of interest" description="Disordered" evidence="10">
    <location>
        <begin position="435"/>
        <end position="512"/>
    </location>
</feature>
<dbReference type="PROSITE" id="PS00300">
    <property type="entry name" value="SRP54"/>
    <property type="match status" value="1"/>
</dbReference>
<dbReference type="Pfam" id="PF02881">
    <property type="entry name" value="SRP54_N"/>
    <property type="match status" value="1"/>
</dbReference>
<keyword evidence="3 9" id="KW-0378">Hydrolase</keyword>
<keyword evidence="2 9" id="KW-0547">Nucleotide-binding</keyword>
<evidence type="ECO:0000313" key="12">
    <source>
        <dbReference type="EMBL" id="SFO84399.1"/>
    </source>
</evidence>
<evidence type="ECO:0000256" key="4">
    <source>
        <dbReference type="ARBA" id="ARBA00022884"/>
    </source>
</evidence>
<name>A0A1I5KH77_9PSEU</name>
<evidence type="ECO:0000256" key="3">
    <source>
        <dbReference type="ARBA" id="ARBA00022801"/>
    </source>
</evidence>
<feature type="binding site" evidence="9">
    <location>
        <begin position="250"/>
        <end position="253"/>
    </location>
    <ligand>
        <name>GTP</name>
        <dbReference type="ChEBI" id="CHEBI:37565"/>
    </ligand>
</feature>
<dbReference type="EC" id="3.6.5.4" evidence="9"/>
<evidence type="ECO:0000256" key="9">
    <source>
        <dbReference type="HAMAP-Rule" id="MF_00306"/>
    </source>
</evidence>
<dbReference type="FunFam" id="3.40.50.300:FF:000022">
    <property type="entry name" value="Signal recognition particle 54 kDa subunit"/>
    <property type="match status" value="1"/>
</dbReference>
<dbReference type="PANTHER" id="PTHR11564:SF5">
    <property type="entry name" value="SIGNAL RECOGNITION PARTICLE SUBUNIT SRP54"/>
    <property type="match status" value="1"/>
</dbReference>
<proteinExistence type="inferred from homology"/>
<dbReference type="InterPro" id="IPR027417">
    <property type="entry name" value="P-loop_NTPase"/>
</dbReference>
<gene>
    <name evidence="9" type="primary">ffh</name>
    <name evidence="12" type="ORF">SAMN05421810_101150</name>
</gene>
<evidence type="ECO:0000256" key="5">
    <source>
        <dbReference type="ARBA" id="ARBA00023134"/>
    </source>
</evidence>
<dbReference type="GO" id="GO:0005525">
    <property type="term" value="F:GTP binding"/>
    <property type="evidence" value="ECO:0007669"/>
    <property type="project" value="UniProtKB-UniRule"/>
</dbReference>
<organism evidence="12 13">
    <name type="scientific">Amycolatopsis arida</name>
    <dbReference type="NCBI Taxonomy" id="587909"/>
    <lineage>
        <taxon>Bacteria</taxon>
        <taxon>Bacillati</taxon>
        <taxon>Actinomycetota</taxon>
        <taxon>Actinomycetes</taxon>
        <taxon>Pseudonocardiales</taxon>
        <taxon>Pseudonocardiaceae</taxon>
        <taxon>Amycolatopsis</taxon>
    </lineage>
</organism>
<evidence type="ECO:0000256" key="2">
    <source>
        <dbReference type="ARBA" id="ARBA00022741"/>
    </source>
</evidence>
<feature type="binding site" evidence="9">
    <location>
        <begin position="192"/>
        <end position="196"/>
    </location>
    <ligand>
        <name>GTP</name>
        <dbReference type="ChEBI" id="CHEBI:37565"/>
    </ligand>
</feature>
<dbReference type="InterPro" id="IPR004780">
    <property type="entry name" value="SRP"/>
</dbReference>
<keyword evidence="13" id="KW-1185">Reference proteome</keyword>
<dbReference type="Gene3D" id="3.40.50.300">
    <property type="entry name" value="P-loop containing nucleotide triphosphate hydrolases"/>
    <property type="match status" value="1"/>
</dbReference>
<dbReference type="RefSeq" id="WP_092526340.1">
    <property type="nucleotide sequence ID" value="NZ_FOWW01000001.1"/>
</dbReference>
<dbReference type="InterPro" id="IPR000897">
    <property type="entry name" value="SRP54_GTPase_dom"/>
</dbReference>
<dbReference type="SMART" id="SM00963">
    <property type="entry name" value="SRP54_N"/>
    <property type="match status" value="1"/>
</dbReference>
<evidence type="ECO:0000256" key="10">
    <source>
        <dbReference type="SAM" id="MobiDB-lite"/>
    </source>
</evidence>
<keyword evidence="6 9" id="KW-0733">Signal recognition particle</keyword>
<protein>
    <recommendedName>
        <fullName evidence="9">Signal recognition particle protein</fullName>
        <ecNumber evidence="9">3.6.5.4</ecNumber>
    </recommendedName>
    <alternativeName>
        <fullName evidence="9">Fifty-four homolog</fullName>
    </alternativeName>
</protein>
<dbReference type="Pfam" id="PF00448">
    <property type="entry name" value="SRP54"/>
    <property type="match status" value="1"/>
</dbReference>
<evidence type="ECO:0000256" key="1">
    <source>
        <dbReference type="ARBA" id="ARBA00005450"/>
    </source>
</evidence>
<dbReference type="Gene3D" id="1.20.120.140">
    <property type="entry name" value="Signal recognition particle SRP54, nucleotide-binding domain"/>
    <property type="match status" value="1"/>
</dbReference>
<comment type="catalytic activity">
    <reaction evidence="8 9">
        <text>GTP + H2O = GDP + phosphate + H(+)</text>
        <dbReference type="Rhea" id="RHEA:19669"/>
        <dbReference type="ChEBI" id="CHEBI:15377"/>
        <dbReference type="ChEBI" id="CHEBI:15378"/>
        <dbReference type="ChEBI" id="CHEBI:37565"/>
        <dbReference type="ChEBI" id="CHEBI:43474"/>
        <dbReference type="ChEBI" id="CHEBI:58189"/>
        <dbReference type="EC" id="3.6.5.4"/>
    </reaction>
</comment>
<dbReference type="NCBIfam" id="TIGR00959">
    <property type="entry name" value="ffh"/>
    <property type="match status" value="1"/>
</dbReference>
<dbReference type="SUPFAM" id="SSF47446">
    <property type="entry name" value="Signal peptide-binding domain"/>
    <property type="match status" value="1"/>
</dbReference>
<feature type="compositionally biased region" description="Gly residues" evidence="10">
    <location>
        <begin position="468"/>
        <end position="494"/>
    </location>
</feature>
<keyword evidence="9" id="KW-0963">Cytoplasm</keyword>
<dbReference type="SMART" id="SM00382">
    <property type="entry name" value="AAA"/>
    <property type="match status" value="1"/>
</dbReference>
<dbReference type="InterPro" id="IPR004125">
    <property type="entry name" value="Signal_recog_particle_SRP54_M"/>
</dbReference>
<keyword evidence="5 9" id="KW-0342">GTP-binding</keyword>
<dbReference type="Proteomes" id="UP000198727">
    <property type="component" value="Unassembled WGS sequence"/>
</dbReference>
<reference evidence="13" key="1">
    <citation type="submission" date="2016-10" db="EMBL/GenBank/DDBJ databases">
        <authorList>
            <person name="Varghese N."/>
            <person name="Submissions S."/>
        </authorList>
    </citation>
    <scope>NUCLEOTIDE SEQUENCE [LARGE SCALE GENOMIC DNA]</scope>
    <source>
        <strain evidence="13">CGMCC 4.5579</strain>
    </source>
</reference>
<evidence type="ECO:0000256" key="6">
    <source>
        <dbReference type="ARBA" id="ARBA00023135"/>
    </source>
</evidence>
<feature type="compositionally biased region" description="Basic residues" evidence="10">
    <location>
        <begin position="444"/>
        <end position="457"/>
    </location>
</feature>
<dbReference type="HAMAP" id="MF_00306">
    <property type="entry name" value="SRP54"/>
    <property type="match status" value="1"/>
</dbReference>
<accession>A0A1I5KH77</accession>
<dbReference type="STRING" id="587909.SAMN05421810_101150"/>
<feature type="binding site" evidence="9">
    <location>
        <begin position="107"/>
        <end position="114"/>
    </location>
    <ligand>
        <name>GTP</name>
        <dbReference type="ChEBI" id="CHEBI:37565"/>
    </ligand>
</feature>
<dbReference type="InterPro" id="IPR013822">
    <property type="entry name" value="Signal_recog_particl_SRP54_hlx"/>
</dbReference>
<dbReference type="Pfam" id="PF02978">
    <property type="entry name" value="SRP_SPB"/>
    <property type="match status" value="1"/>
</dbReference>
<evidence type="ECO:0000256" key="8">
    <source>
        <dbReference type="ARBA" id="ARBA00048027"/>
    </source>
</evidence>
<comment type="function">
    <text evidence="9">Involved in targeting and insertion of nascent membrane proteins into the cytoplasmic membrane. Binds to the hydrophobic signal sequence of the ribosome-nascent chain (RNC) as it emerges from the ribosomes. The SRP-RNC complex is then targeted to the cytoplasmic membrane where it interacts with the SRP receptor FtsY.</text>
</comment>
<feature type="domain" description="SRP54-type proteins GTP-binding" evidence="11">
    <location>
        <begin position="271"/>
        <end position="284"/>
    </location>
</feature>
<evidence type="ECO:0000313" key="13">
    <source>
        <dbReference type="Proteomes" id="UP000198727"/>
    </source>
</evidence>
<comment type="subcellular location">
    <subcellularLocation>
        <location evidence="9">Cytoplasm</location>
    </subcellularLocation>
    <text evidence="9">The SRP-RNC complex is targeted to the cytoplasmic membrane.</text>
</comment>
<dbReference type="InterPro" id="IPR036891">
    <property type="entry name" value="Signal_recog_part_SRP54_M_sf"/>
</dbReference>
<comment type="domain">
    <text evidence="9">Composed of three domains: the N-terminal N domain, which is responsible for interactions with the ribosome, the central G domain, which binds GTP, and the C-terminal M domain, which binds the RNA and the signal sequence of the RNC.</text>
</comment>
<evidence type="ECO:0000256" key="7">
    <source>
        <dbReference type="ARBA" id="ARBA00023274"/>
    </source>
</evidence>
<dbReference type="GO" id="GO:0008312">
    <property type="term" value="F:7S RNA binding"/>
    <property type="evidence" value="ECO:0007669"/>
    <property type="project" value="InterPro"/>
</dbReference>
<dbReference type="EMBL" id="FOWW01000001">
    <property type="protein sequence ID" value="SFO84399.1"/>
    <property type="molecule type" value="Genomic_DNA"/>
</dbReference>
<dbReference type="AlphaFoldDB" id="A0A1I5KH77"/>
<dbReference type="InterPro" id="IPR022941">
    <property type="entry name" value="SRP54"/>
</dbReference>
<keyword evidence="4 9" id="KW-0694">RNA-binding</keyword>
<dbReference type="GO" id="GO:0006614">
    <property type="term" value="P:SRP-dependent cotranslational protein targeting to membrane"/>
    <property type="evidence" value="ECO:0007669"/>
    <property type="project" value="InterPro"/>
</dbReference>
<dbReference type="InterPro" id="IPR042101">
    <property type="entry name" value="SRP54_N_sf"/>
</dbReference>
<dbReference type="GO" id="GO:0048500">
    <property type="term" value="C:signal recognition particle"/>
    <property type="evidence" value="ECO:0007669"/>
    <property type="project" value="UniProtKB-UniRule"/>
</dbReference>
<comment type="subunit">
    <text evidence="9">Part of the signal recognition particle protein translocation system, which is composed of SRP and FtsY.</text>
</comment>
<dbReference type="GO" id="GO:0003924">
    <property type="term" value="F:GTPase activity"/>
    <property type="evidence" value="ECO:0007669"/>
    <property type="project" value="UniProtKB-UniRule"/>
</dbReference>
<dbReference type="InterPro" id="IPR003593">
    <property type="entry name" value="AAA+_ATPase"/>
</dbReference>
<sequence>MFDTLSDRLTSVLQNLRGKGKLTEADIDATAREIRIALLEADVALPVVREFIAQVKQRAKGAEVSGALNPAQQVVKIVNEELVAILGGETRRLTLAKTPPTVIMLAGLQGSGKTTLAGKLARWLKEQGHAPLLVACDLQRPNAVTQLQVVGERAGVPTFAPEPGNGVGDPVDVARRGVEEARRAQHDVVIVDTAGRLGVDEELMRQAADIRDAVQPDETLFVVDAMIGQDAVTTAEAFRDGVGFSGVVLTKLDGDARGGAALSVRHVTGRPILFASNGEKLEDFDTFHPDRMASRILGMGDVLTLIEQAERAFDQEKAEKAAAKLGAGELTLEDFLEQMLAVRKMGPIGNLLGMLPGAGQMKDQLAQVDDKQLDRVQAIIRGMTPAERADPKMINASRRQRIARGSGVAVREVNDLVNRFFEAKKMMQQMAGRFGLGGGVGGGKKNRKGKKGKKGKGRGPTQPKVRGGFPGGLPGGFPPAGGAPGLPQLGGGGLNDLPPGFDPSKLKLPKNK</sequence>
<dbReference type="OrthoDB" id="9804720at2"/>
<dbReference type="Gene3D" id="1.10.260.30">
    <property type="entry name" value="Signal recognition particle, SRP54 subunit, M-domain"/>
    <property type="match status" value="1"/>
</dbReference>
<keyword evidence="7 9" id="KW-0687">Ribonucleoprotein</keyword>
<dbReference type="SMART" id="SM00962">
    <property type="entry name" value="SRP54"/>
    <property type="match status" value="1"/>
</dbReference>
<dbReference type="CDD" id="cd18539">
    <property type="entry name" value="SRP_G"/>
    <property type="match status" value="1"/>
</dbReference>
<dbReference type="SUPFAM" id="SSF52540">
    <property type="entry name" value="P-loop containing nucleoside triphosphate hydrolases"/>
    <property type="match status" value="1"/>
</dbReference>
<evidence type="ECO:0000259" key="11">
    <source>
        <dbReference type="PROSITE" id="PS00300"/>
    </source>
</evidence>